<evidence type="ECO:0007829" key="10">
    <source>
        <dbReference type="PDB" id="8FVY"/>
    </source>
</evidence>
<dbReference type="HOGENOM" id="CLU_2473710_0_0_1"/>
<evidence type="ECO:0000313" key="6">
    <source>
        <dbReference type="Proteomes" id="UP000001548"/>
    </source>
</evidence>
<dbReference type="EMDB" id="EMD-13680"/>
<dbReference type="EMDB" id="EMD-16235"/>
<dbReference type="EMDB" id="EMD-29721"/>
<comment type="similarity">
    <text evidence="1 4">Belongs to the eukaryotic ribosomal protein eS25 family.</text>
</comment>
<dbReference type="PDB" id="8BTR">
    <property type="method" value="EM"/>
    <property type="resolution" value="3.25 A"/>
    <property type="chains" value="Sc=1-88"/>
</dbReference>
<evidence type="ECO:0000256" key="2">
    <source>
        <dbReference type="ARBA" id="ARBA00022980"/>
    </source>
</evidence>
<gene>
    <name evidence="5" type="ORF">GL50803_0013268</name>
</gene>
<organism evidence="5 6">
    <name type="scientific">Giardia intestinalis (strain ATCC 50803 / WB clone C6)</name>
    <name type="common">Giardia lamblia</name>
    <dbReference type="NCBI Taxonomy" id="184922"/>
    <lineage>
        <taxon>Eukaryota</taxon>
        <taxon>Metamonada</taxon>
        <taxon>Diplomonadida</taxon>
        <taxon>Hexamitidae</taxon>
        <taxon>Giardiinae</taxon>
        <taxon>Giardia</taxon>
    </lineage>
</organism>
<name>A8B8H7_GIAIC</name>
<dbReference type="InterPro" id="IPR004977">
    <property type="entry name" value="Ribosomal_eS25"/>
</dbReference>
<dbReference type="GeneID" id="5701518"/>
<evidence type="ECO:0000256" key="1">
    <source>
        <dbReference type="ARBA" id="ARBA00009106"/>
    </source>
</evidence>
<dbReference type="SMR" id="A8B8H7"/>
<keyword evidence="6" id="KW-1185">Reference proteome</keyword>
<dbReference type="EMDB" id="EMD-29730"/>
<evidence type="ECO:0007829" key="11">
    <source>
        <dbReference type="PDB" id="8G4I"/>
    </source>
</evidence>
<dbReference type="VEuPathDB" id="GiardiaDB:GL50803_13268"/>
<dbReference type="AlphaFoldDB" id="A8B8H7"/>
<dbReference type="EMDB" id="EMD-16222"/>
<dbReference type="GO" id="GO:0003735">
    <property type="term" value="F:structural constituent of ribosome"/>
    <property type="evidence" value="ECO:0000318"/>
    <property type="project" value="GO_Central"/>
</dbReference>
<dbReference type="GO" id="GO:0022627">
    <property type="term" value="C:cytosolic small ribosomal subunit"/>
    <property type="evidence" value="ECO:0000318"/>
    <property type="project" value="GO_Central"/>
</dbReference>
<dbReference type="FunCoup" id="A8B8H7">
    <property type="interactions" value="235"/>
</dbReference>
<comment type="caution">
    <text evidence="5">The sequence shown here is derived from an EMBL/GenBank/DDBJ whole genome shotgun (WGS) entry which is preliminary data.</text>
</comment>
<reference evidence="10 11" key="4">
    <citation type="journal article" date="2024" name="Structure">
        <title>The Giardia lamblia ribosome structure reveals divergence in several biological pathways and the mode of emetine function.</title>
        <authorList>
            <person name="Eiler D.R."/>
            <person name="Wimberly B.T."/>
            <person name="Bilodeau D.Y."/>
            <person name="Taliaferro J.M."/>
            <person name="Reigan P."/>
            <person name="Rissland O.S."/>
            <person name="Kieft J.S."/>
        </authorList>
    </citation>
    <scope>STRUCTURE BY ELECTRON MICROSCOPY (2.94 ANGSTROMS)</scope>
</reference>
<keyword evidence="3 4" id="KW-0687">Ribonucleoprotein</keyword>
<dbReference type="PDB" id="8BR8">
    <property type="method" value="EM"/>
    <property type="resolution" value="3.35 A"/>
    <property type="chains" value="Sc=1-88"/>
</dbReference>
<reference evidence="8 9" key="3">
    <citation type="journal article" date="2023" name="Nucleic Acids Res.">
        <title>Insights into translocation mechanism and ribosome evolution from cryo-EM structures of translocation intermediates of Giardia intestinalis.</title>
        <authorList>
            <person name="Majumdar S."/>
            <person name="Emmerich A."/>
            <person name="Krakovka S."/>
            <person name="Mandava C.S."/>
            <person name="Svard S.G."/>
            <person name="Sanyal S."/>
        </authorList>
    </citation>
    <scope>STRUCTURE BY ELECTRON MICROSCOPY (3.25 ANGSTROMS)</scope>
</reference>
<dbReference type="PDB" id="8BTD">
    <property type="method" value="EM"/>
    <property type="resolution" value="4.90 A"/>
    <property type="chains" value="Sc=1-88"/>
</dbReference>
<dbReference type="EMDB" id="EMD-16226"/>
<dbReference type="PANTHER" id="PTHR12850">
    <property type="entry name" value="40S RIBOSOMAL PROTEIN S25"/>
    <property type="match status" value="1"/>
</dbReference>
<accession>A8B8H7</accession>
<dbReference type="Proteomes" id="UP000001548">
    <property type="component" value="Unassembled WGS sequence"/>
</dbReference>
<evidence type="ECO:0000256" key="3">
    <source>
        <dbReference type="ARBA" id="ARBA00023274"/>
    </source>
</evidence>
<dbReference type="PDB" id="8G4I">
    <property type="method" value="EM"/>
    <property type="resolution" value="3.24 A"/>
    <property type="chains" value="Z=1-88"/>
</dbReference>
<reference evidence="7" key="2">
    <citation type="journal article" date="2022" name="Nucleic Acids Res.">
        <title>Cryo-EM structure of the ancient eukaryotic ribosome from the human parasite Giardia lamblia.</title>
        <authorList>
            <person name="Hiregange D.G."/>
            <person name="Rivalta A."/>
            <person name="Bose T."/>
            <person name="Breiner-Goldstein E."/>
            <person name="Samiya S."/>
            <person name="Cimicata G."/>
            <person name="Kulakova L."/>
            <person name="Zimmerman E."/>
            <person name="Bashan A."/>
            <person name="Herzberg O."/>
            <person name="Yonath A."/>
        </authorList>
    </citation>
    <scope>STRUCTURE BY ELECTRON MICROSCOPY (2.85 ANGSTROMS)</scope>
</reference>
<sequence>MSSKKWTKKAVKEKVDYPTLFADEAAMNEALKFIKNSKCITHTQICERLRVSVALAKRVMRQLVKSGDFAIVSKSSRMTIFKNMTKKE</sequence>
<dbReference type="OMA" id="NSKCITH"/>
<evidence type="ECO:0007829" key="7">
    <source>
        <dbReference type="PDB" id="7PWF"/>
    </source>
</evidence>
<proteinExistence type="evidence at protein level"/>
<dbReference type="EMDB" id="EMD-16228"/>
<reference evidence="5 6" key="1">
    <citation type="journal article" date="2007" name="Science">
        <title>Genomic minimalism in the early diverging intestinal parasite Giardia lamblia.</title>
        <authorList>
            <person name="Morrison H.G."/>
            <person name="McArthur A.G."/>
            <person name="Gillin F.D."/>
            <person name="Aley S.B."/>
            <person name="Adam R.D."/>
            <person name="Olsen G.J."/>
            <person name="Best A.A."/>
            <person name="Cande W.Z."/>
            <person name="Chen F."/>
            <person name="Cipriano M.J."/>
            <person name="Davids B.J."/>
            <person name="Dawson S.C."/>
            <person name="Elmendorf H.G."/>
            <person name="Hehl A.B."/>
            <person name="Holder M.E."/>
            <person name="Huse S.M."/>
            <person name="Kim U.U."/>
            <person name="Lasek-Nesselquist E."/>
            <person name="Manning G."/>
            <person name="Nigam A."/>
            <person name="Nixon J.E."/>
            <person name="Palm D."/>
            <person name="Passamaneck N.E."/>
            <person name="Prabhu A."/>
            <person name="Reich C.I."/>
            <person name="Reiner D.S."/>
            <person name="Samuelson J."/>
            <person name="Svard S.G."/>
            <person name="Sogin M.L."/>
        </authorList>
    </citation>
    <scope>NUCLEOTIDE SEQUENCE [LARGE SCALE GENOMIC DNA]</scope>
    <source>
        <strain evidence="5 6">WB C6</strain>
    </source>
</reference>
<dbReference type="EMDB" id="EMD-16211"/>
<dbReference type="KEGG" id="gla:GL50803_0013268"/>
<evidence type="ECO:0000256" key="4">
    <source>
        <dbReference type="RuleBase" id="RU366057"/>
    </source>
</evidence>
<dbReference type="PDB" id="8BSJ">
    <property type="method" value="EM"/>
    <property type="resolution" value="6.49 A"/>
    <property type="chains" value="Sc=1-88"/>
</dbReference>
<dbReference type="PDB" id="7PWF">
    <property type="method" value="EM"/>
    <property type="resolution" value="2.85 A"/>
    <property type="chains" value="Z=1-88"/>
</dbReference>
<dbReference type="EMBL" id="AACB03000004">
    <property type="protein sequence ID" value="KAE8302450.1"/>
    <property type="molecule type" value="Genomic_DNA"/>
</dbReference>
<dbReference type="PDB" id="8BRM">
    <property type="method" value="EM"/>
    <property type="resolution" value="3.33 A"/>
    <property type="chains" value="Sc=1-88"/>
</dbReference>
<evidence type="ECO:0007829" key="9">
    <source>
        <dbReference type="PDB" id="8BRM"/>
    </source>
</evidence>
<dbReference type="PDB" id="8FVY">
    <property type="method" value="EM"/>
    <property type="resolution" value="2.94 A"/>
    <property type="chains" value="Z=1-88"/>
</dbReference>
<protein>
    <recommendedName>
        <fullName evidence="4">40S ribosomal protein S25</fullName>
    </recommendedName>
</protein>
<evidence type="ECO:0007829" key="8">
    <source>
        <dbReference type="PDB" id="8BR8"/>
    </source>
</evidence>
<dbReference type="Gene3D" id="3.30.63.20">
    <property type="match status" value="1"/>
</dbReference>
<dbReference type="RefSeq" id="XP_001708616.1">
    <property type="nucleotide sequence ID" value="XM_001708564.1"/>
</dbReference>
<dbReference type="EMDB" id="EMD-16225"/>
<evidence type="ECO:0000313" key="5">
    <source>
        <dbReference type="EMBL" id="KAE8302450.1"/>
    </source>
</evidence>
<keyword evidence="2 4" id="KW-0689">Ribosomal protein</keyword>
<keyword evidence="7 8" id="KW-0002">3D-structure</keyword>
<dbReference type="Pfam" id="PF03297">
    <property type="entry name" value="Ribosomal_S25"/>
    <property type="match status" value="1"/>
</dbReference>
<dbReference type="PDB" id="8BSI">
    <property type="method" value="EM"/>
    <property type="resolution" value="3.40 A"/>
    <property type="chains" value="Sc=1-88"/>
</dbReference>
<dbReference type="STRING" id="184922.A8B8H7"/>
<dbReference type="EMDB" id="EMD-29495"/>
<dbReference type="PDB" id="8G4S">
    <property type="method" value="EM"/>
    <property type="resolution" value="3.14 A"/>
    <property type="chains" value="Z=1-88"/>
</dbReference>